<dbReference type="Proteomes" id="UP000054562">
    <property type="component" value="Unassembled WGS sequence"/>
</dbReference>
<feature type="domain" description="TAFII55 protein conserved region" evidence="7">
    <location>
        <begin position="156"/>
        <end position="283"/>
    </location>
</feature>
<name>A0A0L1IEN2_PLAFA</name>
<feature type="compositionally biased region" description="Basic and acidic residues" evidence="6">
    <location>
        <begin position="87"/>
        <end position="96"/>
    </location>
</feature>
<dbReference type="EMBL" id="GG665417">
    <property type="protein sequence ID" value="KNG77952.1"/>
    <property type="molecule type" value="Genomic_DNA"/>
</dbReference>
<evidence type="ECO:0000259" key="7">
    <source>
        <dbReference type="SMART" id="SM01370"/>
    </source>
</evidence>
<protein>
    <recommendedName>
        <fullName evidence="7">TAFII55 protein conserved region domain-containing protein</fullName>
    </recommendedName>
</protein>
<evidence type="ECO:0000313" key="8">
    <source>
        <dbReference type="EMBL" id="KNG77952.1"/>
    </source>
</evidence>
<feature type="region of interest" description="Disordered" evidence="6">
    <location>
        <begin position="87"/>
        <end position="129"/>
    </location>
</feature>
<sequence>MEKKKKESTIKISLNINTKFNESYLDEQNDIINEALIKNNNKEIIHSLNLIENIRQGTFDYKDLREVYFMNDNDLFSMLNDKKASEEKGKGKEDAHNNNNIDNKICNNDKVGDKNKKLSNNNNNNGNDLNIQIEGDQNYNFNKNNETNIFVLDNDVDKVCIIRFPFSVSKDIKKYLLNKNLDMVIQPTTLLNSRFFLIHFKNINKKFHGILLELSTHIEIHKTLDRNNLYKSNDVSQMIYVYEHNTNSKELLKKFINNNFELCGGIILRLYPITHISHNELIHCSLYKK</sequence>
<comment type="similarity">
    <text evidence="2">Belongs to the TAF7 family.</text>
</comment>
<keyword evidence="3" id="KW-0805">Transcription regulation</keyword>
<dbReference type="Pfam" id="PF04658">
    <property type="entry name" value="TAFII55_N"/>
    <property type="match status" value="1"/>
</dbReference>
<dbReference type="AlphaFoldDB" id="A0A0L1IEN2"/>
<dbReference type="GO" id="GO:0016251">
    <property type="term" value="F:RNA polymerase II general transcription initiation factor activity"/>
    <property type="evidence" value="ECO:0007669"/>
    <property type="project" value="TreeGrafter"/>
</dbReference>
<dbReference type="GO" id="GO:0005669">
    <property type="term" value="C:transcription factor TFIID complex"/>
    <property type="evidence" value="ECO:0007669"/>
    <property type="project" value="InterPro"/>
</dbReference>
<reference evidence="9" key="2">
    <citation type="submission" date="2015-07" db="EMBL/GenBank/DDBJ databases">
        <title>The genome sequence of Plasmodium falciparum IGH-CR14.</title>
        <authorList>
            <consortium name="The Broad Institute Genome Sequencing Platform"/>
            <person name="Volkman S.K."/>
            <person name="Neafsey D.E."/>
            <person name="Dash A.P."/>
            <person name="Chitnis C.E."/>
            <person name="Hartl D.L."/>
            <person name="Young S.K."/>
            <person name="Kodira C.D."/>
            <person name="Zeng Q."/>
            <person name="Koehrsen M."/>
            <person name="Godfrey P."/>
            <person name="Alvarado L."/>
            <person name="Berlin A."/>
            <person name="Borenstein D."/>
            <person name="Chen Z."/>
            <person name="Engels R."/>
            <person name="Freedman E."/>
            <person name="Gellesch M."/>
            <person name="Goldberg J."/>
            <person name="Griggs A."/>
            <person name="Gujja S."/>
            <person name="Heiman D."/>
            <person name="Hepburn T."/>
            <person name="Howarth C."/>
            <person name="Jen D."/>
            <person name="Larson L."/>
            <person name="Lewis B."/>
            <person name="Mehta T."/>
            <person name="Park D."/>
            <person name="Pearson M."/>
            <person name="Roberts A."/>
            <person name="Saif S."/>
            <person name="Shea T."/>
            <person name="Shenoy N."/>
            <person name="Sisk P."/>
            <person name="Stolte C."/>
            <person name="Sykes S."/>
            <person name="Walk T."/>
            <person name="White J."/>
            <person name="Yandava C."/>
            <person name="Wirth D.F."/>
            <person name="Nusbaum C."/>
            <person name="Birren B."/>
        </authorList>
    </citation>
    <scope>NUCLEOTIDE SEQUENCE [LARGE SCALE GENOMIC DNA]</scope>
    <source>
        <strain evidence="9">IGH-CR14</strain>
    </source>
</reference>
<accession>A0A0L1IEN2</accession>
<dbReference type="PANTHER" id="PTHR12228:SF0">
    <property type="entry name" value="TATA-BOX BINDING PROTEIN ASSOCIATED FACTOR 7"/>
    <property type="match status" value="1"/>
</dbReference>
<evidence type="ECO:0000256" key="5">
    <source>
        <dbReference type="ARBA" id="ARBA00023242"/>
    </source>
</evidence>
<dbReference type="PANTHER" id="PTHR12228">
    <property type="entry name" value="TRANSCRIPTION INITIATION FACTOR TFIID 55 KD SUBUNIT-RELATED"/>
    <property type="match status" value="1"/>
</dbReference>
<dbReference type="GO" id="GO:0051123">
    <property type="term" value="P:RNA polymerase II preinitiation complex assembly"/>
    <property type="evidence" value="ECO:0007669"/>
    <property type="project" value="TreeGrafter"/>
</dbReference>
<dbReference type="OrthoDB" id="153872at2759"/>
<feature type="compositionally biased region" description="Low complexity" evidence="6">
    <location>
        <begin position="118"/>
        <end position="129"/>
    </location>
</feature>
<evidence type="ECO:0000256" key="6">
    <source>
        <dbReference type="SAM" id="MobiDB-lite"/>
    </source>
</evidence>
<reference evidence="9" key="1">
    <citation type="submission" date="2015-07" db="EMBL/GenBank/DDBJ databases">
        <title>Annotation of Plasmodium falciparum IGH-CR14.</title>
        <authorList>
            <consortium name="The Broad Institute Genome Sequencing Platform"/>
            <person name="Volkman S.K."/>
            <person name="Neafsey D.E."/>
            <person name="Dash A.P."/>
            <person name="Chitnis C.E."/>
            <person name="Hartl D.L."/>
            <person name="Young S.K."/>
            <person name="Zeng Q."/>
            <person name="Koehrsen M."/>
            <person name="Alvarado L."/>
            <person name="Berlin A."/>
            <person name="Borenstein D."/>
            <person name="Chapman S.B."/>
            <person name="Chen Z."/>
            <person name="Engels R."/>
            <person name="Freedman E."/>
            <person name="Gellesch M."/>
            <person name="Goldberg J."/>
            <person name="Griggs A."/>
            <person name="Gujja S."/>
            <person name="Heilman E.R."/>
            <person name="Heiman D.I."/>
            <person name="Howarth C."/>
            <person name="Jen D."/>
            <person name="Larson L."/>
            <person name="Mehta T."/>
            <person name="Neiman D."/>
            <person name="Park D."/>
            <person name="Pearson M."/>
            <person name="Roberts A."/>
            <person name="Saif S."/>
            <person name="Shea T."/>
            <person name="Shenoy N."/>
            <person name="Sisk P."/>
            <person name="Stolte C."/>
            <person name="Sykes S."/>
            <person name="Walk T."/>
            <person name="White J."/>
            <person name="Yandava C."/>
            <person name="Haas B."/>
            <person name="Henn M.R."/>
            <person name="Nusbaum C."/>
            <person name="Birren B."/>
        </authorList>
    </citation>
    <scope>NUCLEOTIDE SEQUENCE [LARGE SCALE GENOMIC DNA]</scope>
    <source>
        <strain evidence="9">IGH-CR14</strain>
    </source>
</reference>
<dbReference type="SMART" id="SM01370">
    <property type="entry name" value="TAFII55_N"/>
    <property type="match status" value="1"/>
</dbReference>
<evidence type="ECO:0000313" key="9">
    <source>
        <dbReference type="Proteomes" id="UP000054562"/>
    </source>
</evidence>
<dbReference type="InterPro" id="IPR037817">
    <property type="entry name" value="TAF7"/>
</dbReference>
<keyword evidence="4" id="KW-0804">Transcription</keyword>
<feature type="compositionally biased region" description="Low complexity" evidence="6">
    <location>
        <begin position="97"/>
        <end position="109"/>
    </location>
</feature>
<keyword evidence="5" id="KW-0539">Nucleus</keyword>
<evidence type="ECO:0000256" key="4">
    <source>
        <dbReference type="ARBA" id="ARBA00023163"/>
    </source>
</evidence>
<evidence type="ECO:0000256" key="3">
    <source>
        <dbReference type="ARBA" id="ARBA00023015"/>
    </source>
</evidence>
<evidence type="ECO:0000256" key="2">
    <source>
        <dbReference type="ARBA" id="ARBA00009368"/>
    </source>
</evidence>
<organism evidence="8 9">
    <name type="scientific">Plasmodium falciparum IGH-CR14</name>
    <dbReference type="NCBI Taxonomy" id="580059"/>
    <lineage>
        <taxon>Eukaryota</taxon>
        <taxon>Sar</taxon>
        <taxon>Alveolata</taxon>
        <taxon>Apicomplexa</taxon>
        <taxon>Aconoidasida</taxon>
        <taxon>Haemosporida</taxon>
        <taxon>Plasmodiidae</taxon>
        <taxon>Plasmodium</taxon>
        <taxon>Plasmodium (Laverania)</taxon>
    </lineage>
</organism>
<dbReference type="InterPro" id="IPR006751">
    <property type="entry name" value="TAFII55_prot_cons_reg"/>
</dbReference>
<comment type="subcellular location">
    <subcellularLocation>
        <location evidence="1">Nucleus</location>
    </subcellularLocation>
</comment>
<gene>
    <name evidence="8" type="ORF">PFMG_03942</name>
</gene>
<proteinExistence type="inferred from homology"/>
<evidence type="ECO:0000256" key="1">
    <source>
        <dbReference type="ARBA" id="ARBA00004123"/>
    </source>
</evidence>